<gene>
    <name evidence="2" type="ORF">GCM10022242_00140</name>
</gene>
<evidence type="ECO:0000259" key="1">
    <source>
        <dbReference type="PROSITE" id="PS50846"/>
    </source>
</evidence>
<dbReference type="PROSITE" id="PS50846">
    <property type="entry name" value="HMA_2"/>
    <property type="match status" value="1"/>
</dbReference>
<dbReference type="InterPro" id="IPR036163">
    <property type="entry name" value="HMA_dom_sf"/>
</dbReference>
<keyword evidence="3" id="KW-1185">Reference proteome</keyword>
<dbReference type="CDD" id="cd00371">
    <property type="entry name" value="HMA"/>
    <property type="match status" value="1"/>
</dbReference>
<dbReference type="Gene3D" id="3.30.70.100">
    <property type="match status" value="1"/>
</dbReference>
<protein>
    <recommendedName>
        <fullName evidence="1">HMA domain-containing protein</fullName>
    </recommendedName>
</protein>
<sequence length="88" mass="9786">MHPTESEHPMLELTLYVAGMACRRCVREVTARLRDVPGVQTVAADAATSQIRLSGTMTYLDVARALEGTTYRPELVHESANENARENR</sequence>
<proteinExistence type="predicted"/>
<dbReference type="Pfam" id="PF00403">
    <property type="entry name" value="HMA"/>
    <property type="match status" value="1"/>
</dbReference>
<evidence type="ECO:0000313" key="3">
    <source>
        <dbReference type="Proteomes" id="UP001501821"/>
    </source>
</evidence>
<dbReference type="SUPFAM" id="SSF55008">
    <property type="entry name" value="HMA, heavy metal-associated domain"/>
    <property type="match status" value="1"/>
</dbReference>
<reference evidence="3" key="1">
    <citation type="journal article" date="2019" name="Int. J. Syst. Evol. Microbiol.">
        <title>The Global Catalogue of Microorganisms (GCM) 10K type strain sequencing project: providing services to taxonomists for standard genome sequencing and annotation.</title>
        <authorList>
            <consortium name="The Broad Institute Genomics Platform"/>
            <consortium name="The Broad Institute Genome Sequencing Center for Infectious Disease"/>
            <person name="Wu L."/>
            <person name="Ma J."/>
        </authorList>
    </citation>
    <scope>NUCLEOTIDE SEQUENCE [LARGE SCALE GENOMIC DNA]</scope>
    <source>
        <strain evidence="3">JCM 16953</strain>
    </source>
</reference>
<feature type="domain" description="HMA" evidence="1">
    <location>
        <begin position="11"/>
        <end position="74"/>
    </location>
</feature>
<evidence type="ECO:0000313" key="2">
    <source>
        <dbReference type="EMBL" id="GAA3801178.1"/>
    </source>
</evidence>
<accession>A0ABP7HSQ9</accession>
<comment type="caution">
    <text evidence="2">The sequence shown here is derived from an EMBL/GenBank/DDBJ whole genome shotgun (WGS) entry which is preliminary data.</text>
</comment>
<dbReference type="InterPro" id="IPR006121">
    <property type="entry name" value="HMA_dom"/>
</dbReference>
<dbReference type="Proteomes" id="UP001501821">
    <property type="component" value="Unassembled WGS sequence"/>
</dbReference>
<dbReference type="EMBL" id="BAABAH010000001">
    <property type="protein sequence ID" value="GAA3801178.1"/>
    <property type="molecule type" value="Genomic_DNA"/>
</dbReference>
<name>A0ABP7HSQ9_9ACTN</name>
<organism evidence="2 3">
    <name type="scientific">Nocardioides panacisoli</name>
    <dbReference type="NCBI Taxonomy" id="627624"/>
    <lineage>
        <taxon>Bacteria</taxon>
        <taxon>Bacillati</taxon>
        <taxon>Actinomycetota</taxon>
        <taxon>Actinomycetes</taxon>
        <taxon>Propionibacteriales</taxon>
        <taxon>Nocardioidaceae</taxon>
        <taxon>Nocardioides</taxon>
    </lineage>
</organism>